<dbReference type="InterPro" id="IPR005218">
    <property type="entry name" value="Diacylglycerol/lipid_kinase"/>
</dbReference>
<evidence type="ECO:0000256" key="13">
    <source>
        <dbReference type="ARBA" id="ARBA00023209"/>
    </source>
</evidence>
<evidence type="ECO:0000256" key="4">
    <source>
        <dbReference type="ARBA" id="ARBA00012133"/>
    </source>
</evidence>
<accession>A0AAU0UHR8</accession>
<dbReference type="InterPro" id="IPR001206">
    <property type="entry name" value="Diacylglycerol_kinase_cat_dom"/>
</dbReference>
<dbReference type="GO" id="GO:0046872">
    <property type="term" value="F:metal ion binding"/>
    <property type="evidence" value="ECO:0007669"/>
    <property type="project" value="UniProtKB-KW"/>
</dbReference>
<comment type="similarity">
    <text evidence="3">Belongs to the eukaryotic diacylglycerol kinase family.</text>
</comment>
<dbReference type="RefSeq" id="WP_366923454.1">
    <property type="nucleotide sequence ID" value="NZ_CP121694.1"/>
</dbReference>
<evidence type="ECO:0000256" key="12">
    <source>
        <dbReference type="ARBA" id="ARBA00023098"/>
    </source>
</evidence>
<dbReference type="KEGG" id="dbc:MFMK1_000343"/>
<comment type="similarity">
    <text evidence="2">Belongs to the diacylglycerol/lipid kinase family.</text>
</comment>
<dbReference type="GO" id="GO:0005886">
    <property type="term" value="C:plasma membrane"/>
    <property type="evidence" value="ECO:0007669"/>
    <property type="project" value="TreeGrafter"/>
</dbReference>
<gene>
    <name evidence="16" type="ORF">MFMK1_000343</name>
</gene>
<dbReference type="GO" id="GO:0005524">
    <property type="term" value="F:ATP binding"/>
    <property type="evidence" value="ECO:0007669"/>
    <property type="project" value="UniProtKB-KW"/>
</dbReference>
<evidence type="ECO:0000256" key="8">
    <source>
        <dbReference type="ARBA" id="ARBA00022741"/>
    </source>
</evidence>
<dbReference type="SUPFAM" id="SSF111331">
    <property type="entry name" value="NAD kinase/diacylglycerol kinase-like"/>
    <property type="match status" value="1"/>
</dbReference>
<proteinExistence type="inferred from homology"/>
<evidence type="ECO:0000259" key="15">
    <source>
        <dbReference type="PROSITE" id="PS50146"/>
    </source>
</evidence>
<keyword evidence="17" id="KW-1185">Reference proteome</keyword>
<evidence type="ECO:0000256" key="11">
    <source>
        <dbReference type="ARBA" id="ARBA00022842"/>
    </source>
</evidence>
<keyword evidence="7" id="KW-0479">Metal-binding</keyword>
<feature type="domain" description="DAGKc" evidence="15">
    <location>
        <begin position="1"/>
        <end position="128"/>
    </location>
</feature>
<dbReference type="Pfam" id="PF00781">
    <property type="entry name" value="DAGK_cat"/>
    <property type="match status" value="1"/>
</dbReference>
<dbReference type="PROSITE" id="PS50146">
    <property type="entry name" value="DAGK"/>
    <property type="match status" value="1"/>
</dbReference>
<evidence type="ECO:0000256" key="9">
    <source>
        <dbReference type="ARBA" id="ARBA00022777"/>
    </source>
</evidence>
<reference evidence="16 17" key="1">
    <citation type="submission" date="2023-04" db="EMBL/GenBank/DDBJ databases">
        <authorList>
            <person name="Hsu D."/>
        </authorList>
    </citation>
    <scope>NUCLEOTIDE SEQUENCE [LARGE SCALE GENOMIC DNA]</scope>
    <source>
        <strain evidence="16 17">MK1</strain>
    </source>
</reference>
<evidence type="ECO:0000256" key="10">
    <source>
        <dbReference type="ARBA" id="ARBA00022840"/>
    </source>
</evidence>
<dbReference type="AlphaFoldDB" id="A0AAU0UHR8"/>
<dbReference type="Gene3D" id="3.40.50.10330">
    <property type="entry name" value="Probable inorganic polyphosphate/atp-NAD kinase, domain 1"/>
    <property type="match status" value="1"/>
</dbReference>
<evidence type="ECO:0000256" key="14">
    <source>
        <dbReference type="ARBA" id="ARBA00023264"/>
    </source>
</evidence>
<dbReference type="PANTHER" id="PTHR12358">
    <property type="entry name" value="SPHINGOSINE KINASE"/>
    <property type="match status" value="1"/>
</dbReference>
<dbReference type="GO" id="GO:0008654">
    <property type="term" value="P:phospholipid biosynthetic process"/>
    <property type="evidence" value="ECO:0007669"/>
    <property type="project" value="UniProtKB-KW"/>
</dbReference>
<evidence type="ECO:0000313" key="16">
    <source>
        <dbReference type="EMBL" id="WRO20561.1"/>
    </source>
</evidence>
<keyword evidence="12" id="KW-0443">Lipid metabolism</keyword>
<evidence type="ECO:0000256" key="2">
    <source>
        <dbReference type="ARBA" id="ARBA00005983"/>
    </source>
</evidence>
<sequence length="293" mass="31968">MENHVIVNFHAGRHKTKQLWHQVREDLRKTGWYLVEHETRYPGHATVLAQEAVKQGAKRLIAVGGDGTLNEAVNGLAGSRVALGVIPTGTGNDFARSVGISADPLQAIVQMYTGKEQRIDLGWVGERYFLNACGIGFDAQVANLINEGFKKITGKTAYLLAAVKVFLSFRPQPVLIEVDGKIIEKKIVLVAVTNGRYYGGGIKISPRAEVDDGLLDICIVEDLSRPQFVKNFPSIYSGEHVKHPKVSLLQGRRIVVKGNEVLKAHIDGEINGGLPLSYSVQPGALSLLMPVNM</sequence>
<dbReference type="InterPro" id="IPR050187">
    <property type="entry name" value="Lipid_Phosphate_FormReg"/>
</dbReference>
<dbReference type="NCBIfam" id="TIGR00147">
    <property type="entry name" value="YegS/Rv2252/BmrU family lipid kinase"/>
    <property type="match status" value="1"/>
</dbReference>
<keyword evidence="13" id="KW-0594">Phospholipid biosynthesis</keyword>
<evidence type="ECO:0000256" key="6">
    <source>
        <dbReference type="ARBA" id="ARBA00022679"/>
    </source>
</evidence>
<evidence type="ECO:0000256" key="5">
    <source>
        <dbReference type="ARBA" id="ARBA00022516"/>
    </source>
</evidence>
<evidence type="ECO:0000313" key="17">
    <source>
        <dbReference type="Proteomes" id="UP001329915"/>
    </source>
</evidence>
<name>A0AAU0UHR8_9FIRM</name>
<keyword evidence="9 16" id="KW-0418">Kinase</keyword>
<protein>
    <recommendedName>
        <fullName evidence="4">diacylglycerol kinase (ATP)</fullName>
        <ecNumber evidence="4">2.7.1.107</ecNumber>
    </recommendedName>
</protein>
<dbReference type="PANTHER" id="PTHR12358:SF106">
    <property type="entry name" value="LIPID KINASE YEGS"/>
    <property type="match status" value="1"/>
</dbReference>
<comment type="cofactor">
    <cofactor evidence="1">
        <name>Mg(2+)</name>
        <dbReference type="ChEBI" id="CHEBI:18420"/>
    </cofactor>
</comment>
<dbReference type="SMART" id="SM00046">
    <property type="entry name" value="DAGKc"/>
    <property type="match status" value="1"/>
</dbReference>
<dbReference type="InterPro" id="IPR016064">
    <property type="entry name" value="NAD/diacylglycerol_kinase_sf"/>
</dbReference>
<dbReference type="EMBL" id="CP121694">
    <property type="protein sequence ID" value="WRO20561.1"/>
    <property type="molecule type" value="Genomic_DNA"/>
</dbReference>
<keyword evidence="14" id="KW-1208">Phospholipid metabolism</keyword>
<keyword evidence="6" id="KW-0808">Transferase</keyword>
<dbReference type="GO" id="GO:0007200">
    <property type="term" value="P:phospholipase C-activating G protein-coupled receptor signaling pathway"/>
    <property type="evidence" value="ECO:0007669"/>
    <property type="project" value="InterPro"/>
</dbReference>
<dbReference type="Proteomes" id="UP001329915">
    <property type="component" value="Chromosome"/>
</dbReference>
<dbReference type="InterPro" id="IPR000756">
    <property type="entry name" value="Diacylglycerol_kin_accessory"/>
</dbReference>
<dbReference type="Pfam" id="PF19279">
    <property type="entry name" value="YegS_C"/>
    <property type="match status" value="1"/>
</dbReference>
<keyword evidence="8" id="KW-0547">Nucleotide-binding</keyword>
<dbReference type="Gene3D" id="2.60.200.40">
    <property type="match status" value="1"/>
</dbReference>
<keyword evidence="11" id="KW-0460">Magnesium</keyword>
<evidence type="ECO:0000256" key="3">
    <source>
        <dbReference type="ARBA" id="ARBA00009280"/>
    </source>
</evidence>
<organism evidence="16 17">
    <name type="scientific">Metallumcola ferriviriculae</name>
    <dbReference type="NCBI Taxonomy" id="3039180"/>
    <lineage>
        <taxon>Bacteria</taxon>
        <taxon>Bacillati</taxon>
        <taxon>Bacillota</taxon>
        <taxon>Clostridia</taxon>
        <taxon>Neomoorellales</taxon>
        <taxon>Desulfitibacteraceae</taxon>
        <taxon>Metallumcola</taxon>
    </lineage>
</organism>
<dbReference type="EC" id="2.7.1.107" evidence="4"/>
<dbReference type="InterPro" id="IPR017438">
    <property type="entry name" value="ATP-NAD_kinase_N"/>
</dbReference>
<evidence type="ECO:0000256" key="7">
    <source>
        <dbReference type="ARBA" id="ARBA00022723"/>
    </source>
</evidence>
<dbReference type="GO" id="GO:0004143">
    <property type="term" value="F:ATP-dependent diacylglycerol kinase activity"/>
    <property type="evidence" value="ECO:0007669"/>
    <property type="project" value="UniProtKB-EC"/>
</dbReference>
<dbReference type="SMART" id="SM00045">
    <property type="entry name" value="DAGKa"/>
    <property type="match status" value="1"/>
</dbReference>
<dbReference type="InterPro" id="IPR045540">
    <property type="entry name" value="YegS/DAGK_C"/>
</dbReference>
<keyword evidence="10" id="KW-0067">ATP-binding</keyword>
<keyword evidence="5" id="KW-0444">Lipid biosynthesis</keyword>
<evidence type="ECO:0000256" key="1">
    <source>
        <dbReference type="ARBA" id="ARBA00001946"/>
    </source>
</evidence>